<evidence type="ECO:0000259" key="4">
    <source>
        <dbReference type="Pfam" id="PF13439"/>
    </source>
</evidence>
<dbReference type="Proteomes" id="UP000183750">
    <property type="component" value="Unassembled WGS sequence"/>
</dbReference>
<dbReference type="InterPro" id="IPR028098">
    <property type="entry name" value="Glyco_trans_4-like_N"/>
</dbReference>
<dbReference type="OrthoDB" id="8878585at2"/>
<dbReference type="InterPro" id="IPR001296">
    <property type="entry name" value="Glyco_trans_1"/>
</dbReference>
<accession>A0A1H4QNE2</accession>
<evidence type="ECO:0000313" key="5">
    <source>
        <dbReference type="EMBL" id="SEC21041.1"/>
    </source>
</evidence>
<reference evidence="6" key="1">
    <citation type="submission" date="2016-10" db="EMBL/GenBank/DDBJ databases">
        <authorList>
            <person name="Varghese N."/>
            <person name="Submissions S."/>
        </authorList>
    </citation>
    <scope>NUCLEOTIDE SEQUENCE [LARGE SCALE GENOMIC DNA]</scope>
    <source>
        <strain evidence="6">DSM 16089</strain>
    </source>
</reference>
<keyword evidence="6" id="KW-1185">Reference proteome</keyword>
<keyword evidence="2 5" id="KW-0808">Transferase</keyword>
<dbReference type="Gene3D" id="3.40.50.2000">
    <property type="entry name" value="Glycogen Phosphorylase B"/>
    <property type="match status" value="2"/>
</dbReference>
<evidence type="ECO:0000313" key="6">
    <source>
        <dbReference type="Proteomes" id="UP000183750"/>
    </source>
</evidence>
<feature type="domain" description="Glycosyltransferase subfamily 4-like N-terminal" evidence="4">
    <location>
        <begin position="20"/>
        <end position="183"/>
    </location>
</feature>
<proteinExistence type="predicted"/>
<dbReference type="EMBL" id="FNSQ01000005">
    <property type="protein sequence ID" value="SEC21041.1"/>
    <property type="molecule type" value="Genomic_DNA"/>
</dbReference>
<evidence type="ECO:0000256" key="2">
    <source>
        <dbReference type="ARBA" id="ARBA00022679"/>
    </source>
</evidence>
<dbReference type="SUPFAM" id="SSF53756">
    <property type="entry name" value="UDP-Glycosyltransferase/glycogen phosphorylase"/>
    <property type="match status" value="1"/>
</dbReference>
<feature type="domain" description="Glycosyl transferase family 1" evidence="3">
    <location>
        <begin position="201"/>
        <end position="353"/>
    </location>
</feature>
<dbReference type="GO" id="GO:0016757">
    <property type="term" value="F:glycosyltransferase activity"/>
    <property type="evidence" value="ECO:0007669"/>
    <property type="project" value="UniProtKB-KW"/>
</dbReference>
<dbReference type="AlphaFoldDB" id="A0A1H4QNE2"/>
<gene>
    <name evidence="5" type="ORF">SAMN04489807_3153</name>
</gene>
<evidence type="ECO:0000259" key="3">
    <source>
        <dbReference type="Pfam" id="PF00534"/>
    </source>
</evidence>
<protein>
    <submittedName>
        <fullName evidence="5">Glycosyltransferase involved in cell wall bisynthesis</fullName>
    </submittedName>
</protein>
<dbReference type="Pfam" id="PF13439">
    <property type="entry name" value="Glyco_transf_4"/>
    <property type="match status" value="1"/>
</dbReference>
<dbReference type="PANTHER" id="PTHR12526:SF638">
    <property type="entry name" value="SPORE COAT PROTEIN SA"/>
    <property type="match status" value="1"/>
</dbReference>
<dbReference type="PANTHER" id="PTHR12526">
    <property type="entry name" value="GLYCOSYLTRANSFERASE"/>
    <property type="match status" value="1"/>
</dbReference>
<organism evidence="5 6">
    <name type="scientific">Microbacterium hydrocarbonoxydans</name>
    <dbReference type="NCBI Taxonomy" id="273678"/>
    <lineage>
        <taxon>Bacteria</taxon>
        <taxon>Bacillati</taxon>
        <taxon>Actinomycetota</taxon>
        <taxon>Actinomycetes</taxon>
        <taxon>Micrococcales</taxon>
        <taxon>Microbacteriaceae</taxon>
        <taxon>Microbacterium</taxon>
    </lineage>
</organism>
<dbReference type="Pfam" id="PF00534">
    <property type="entry name" value="Glycos_transf_1"/>
    <property type="match status" value="1"/>
</dbReference>
<evidence type="ECO:0000256" key="1">
    <source>
        <dbReference type="ARBA" id="ARBA00022676"/>
    </source>
</evidence>
<dbReference type="RefSeq" id="WP_060926403.1">
    <property type="nucleotide sequence ID" value="NZ_FNSQ01000005.1"/>
</dbReference>
<name>A0A1H4QNE2_9MICO</name>
<keyword evidence="1" id="KW-0328">Glycosyltransferase</keyword>
<sequence>MTQGDPNVVLIANPGADLYGSDRMVLETVRALVRAGRRVVVTVPAPGPLVQLLEEAGAEVVECRTPIVRKGLLSPRGLLDLAVTAIRSIGPGLRLIRRVDPGALIVNTITPPLWIALGRWSRRLTVCHVHEGEGSVAGLLRRALYLPLVFSHRVIANSDFTRRVLAEASPRVRDRTVVVHNAVPGPPEVAPPRMPLSAPTRLLYVGRLSHRKGVHVAIEALDALVRDDHDATLDIVGAVFPGNEAYLDELHAQVERRGLKERVSFLGFKASVWDDLARSDISVVTSLVDETFGNTAVEAALAARPAVVSEVGGLPEAVSSSESATLVPPGDSAALASAIAAKIDGWPEQARLASRDAVAVADAFSSQRYSDGILAALRR</sequence>